<dbReference type="GO" id="GO:0047617">
    <property type="term" value="F:fatty acyl-CoA hydrolase activity"/>
    <property type="evidence" value="ECO:0007669"/>
    <property type="project" value="TreeGrafter"/>
</dbReference>
<dbReference type="Proteomes" id="UP001209229">
    <property type="component" value="Unassembled WGS sequence"/>
</dbReference>
<dbReference type="Gene3D" id="3.10.129.10">
    <property type="entry name" value="Hotdog Thioesterase"/>
    <property type="match status" value="1"/>
</dbReference>
<name>A0AAE3SDA2_9BACT</name>
<reference evidence="3" key="1">
    <citation type="submission" date="2022-10" db="EMBL/GenBank/DDBJ databases">
        <authorList>
            <person name="Yu W.X."/>
        </authorList>
    </citation>
    <scope>NUCLEOTIDE SEQUENCE</scope>
    <source>
        <strain evidence="3">AAT</strain>
    </source>
</reference>
<dbReference type="InterPro" id="IPR029069">
    <property type="entry name" value="HotDog_dom_sf"/>
</dbReference>
<dbReference type="Pfam" id="PF13279">
    <property type="entry name" value="4HBT_2"/>
    <property type="match status" value="1"/>
</dbReference>
<keyword evidence="4" id="KW-1185">Reference proteome</keyword>
<evidence type="ECO:0000313" key="3">
    <source>
        <dbReference type="EMBL" id="MCW3785083.1"/>
    </source>
</evidence>
<dbReference type="PANTHER" id="PTHR31793">
    <property type="entry name" value="4-HYDROXYBENZOYL-COA THIOESTERASE FAMILY MEMBER"/>
    <property type="match status" value="1"/>
</dbReference>
<keyword evidence="2" id="KW-0378">Hydrolase</keyword>
<dbReference type="CDD" id="cd00586">
    <property type="entry name" value="4HBT"/>
    <property type="match status" value="1"/>
</dbReference>
<proteinExistence type="inferred from homology"/>
<organism evidence="3 4">
    <name type="scientific">Plebeiibacterium sediminum</name>
    <dbReference type="NCBI Taxonomy" id="2992112"/>
    <lineage>
        <taxon>Bacteria</taxon>
        <taxon>Pseudomonadati</taxon>
        <taxon>Bacteroidota</taxon>
        <taxon>Bacteroidia</taxon>
        <taxon>Marinilabiliales</taxon>
        <taxon>Marinilabiliaceae</taxon>
        <taxon>Plebeiibacterium</taxon>
    </lineage>
</organism>
<evidence type="ECO:0000313" key="4">
    <source>
        <dbReference type="Proteomes" id="UP001209229"/>
    </source>
</evidence>
<evidence type="ECO:0000256" key="2">
    <source>
        <dbReference type="ARBA" id="ARBA00022801"/>
    </source>
</evidence>
<dbReference type="RefSeq" id="WP_301188654.1">
    <property type="nucleotide sequence ID" value="NZ_JAPDPJ010000001.1"/>
</dbReference>
<evidence type="ECO:0000256" key="1">
    <source>
        <dbReference type="ARBA" id="ARBA00005953"/>
    </source>
</evidence>
<dbReference type="SUPFAM" id="SSF54637">
    <property type="entry name" value="Thioesterase/thiol ester dehydrase-isomerase"/>
    <property type="match status" value="1"/>
</dbReference>
<dbReference type="AlphaFoldDB" id="A0AAE3SDA2"/>
<dbReference type="EMBL" id="JAPDPJ010000001">
    <property type="protein sequence ID" value="MCW3785083.1"/>
    <property type="molecule type" value="Genomic_DNA"/>
</dbReference>
<accession>A0AAE3SDA2</accession>
<sequence>MEHQEIQFFFETPIQIRFNDIDSLGHVNNTIIQEYFDLGRMHYFKSVFTPNIDWTIFPAIIASIKTDFVSPVFINNKLLVKTKITKIGNKSMNLIQQITDTDGVIKAVSHSVMVGFDHTTQSSIEITKEWREKINTAEKGSTEI</sequence>
<comment type="similarity">
    <text evidence="1">Belongs to the 4-hydroxybenzoyl-CoA thioesterase family.</text>
</comment>
<comment type="caution">
    <text evidence="3">The sequence shown here is derived from an EMBL/GenBank/DDBJ whole genome shotgun (WGS) entry which is preliminary data.</text>
</comment>
<protein>
    <submittedName>
        <fullName evidence="3">Acyl-CoA thioesterase</fullName>
    </submittedName>
</protein>
<dbReference type="PANTHER" id="PTHR31793:SF27">
    <property type="entry name" value="NOVEL THIOESTERASE SUPERFAMILY DOMAIN AND SAPOSIN A-TYPE DOMAIN CONTAINING PROTEIN (0610012H03RIK)"/>
    <property type="match status" value="1"/>
</dbReference>
<gene>
    <name evidence="3" type="ORF">OM075_01325</name>
</gene>
<dbReference type="InterPro" id="IPR050563">
    <property type="entry name" value="4-hydroxybenzoyl-CoA_TE"/>
</dbReference>